<name>A0ABP6MN28_9ACTN</name>
<keyword evidence="3" id="KW-1185">Reference proteome</keyword>
<dbReference type="InterPro" id="IPR011009">
    <property type="entry name" value="Kinase-like_dom_sf"/>
</dbReference>
<dbReference type="InterPro" id="IPR002575">
    <property type="entry name" value="Aminoglycoside_PTrfase"/>
</dbReference>
<dbReference type="SUPFAM" id="SSF56112">
    <property type="entry name" value="Protein kinase-like (PK-like)"/>
    <property type="match status" value="1"/>
</dbReference>
<dbReference type="EMBL" id="BAAAUT010000005">
    <property type="protein sequence ID" value="GAA3120169.1"/>
    <property type="molecule type" value="Genomic_DNA"/>
</dbReference>
<dbReference type="Pfam" id="PF01636">
    <property type="entry name" value="APH"/>
    <property type="match status" value="1"/>
</dbReference>
<accession>A0ABP6MN28</accession>
<evidence type="ECO:0000313" key="2">
    <source>
        <dbReference type="EMBL" id="GAA3120169.1"/>
    </source>
</evidence>
<dbReference type="RefSeq" id="WP_344856120.1">
    <property type="nucleotide sequence ID" value="NZ_BAAAUT010000005.1"/>
</dbReference>
<gene>
    <name evidence="2" type="ORF">GCM10010466_08770</name>
</gene>
<organism evidence="2 3">
    <name type="scientific">Planomonospora alba</name>
    <dbReference type="NCBI Taxonomy" id="161354"/>
    <lineage>
        <taxon>Bacteria</taxon>
        <taxon>Bacillati</taxon>
        <taxon>Actinomycetota</taxon>
        <taxon>Actinomycetes</taxon>
        <taxon>Streptosporangiales</taxon>
        <taxon>Streptosporangiaceae</taxon>
        <taxon>Planomonospora</taxon>
    </lineage>
</organism>
<comment type="caution">
    <text evidence="2">The sequence shown here is derived from an EMBL/GenBank/DDBJ whole genome shotgun (WGS) entry which is preliminary data.</text>
</comment>
<proteinExistence type="predicted"/>
<dbReference type="Gene3D" id="3.90.1200.10">
    <property type="match status" value="1"/>
</dbReference>
<protein>
    <recommendedName>
        <fullName evidence="1">Aminoglycoside phosphotransferase domain-containing protein</fullName>
    </recommendedName>
</protein>
<feature type="domain" description="Aminoglycoside phosphotransferase" evidence="1">
    <location>
        <begin position="37"/>
        <end position="237"/>
    </location>
</feature>
<evidence type="ECO:0000313" key="3">
    <source>
        <dbReference type="Proteomes" id="UP001500320"/>
    </source>
</evidence>
<sequence length="279" mass="31029">MSTATEALLAVAQDTLGPVTVERAPDLPAHLTLLADAAGDRYLLKRHTDPERFHAEIHAYTAWRPQLGARAPHLVAFDEGSCSLLVTYVPGRRADRLRPGSTAEERAHRGAGETLRLLHAVPLEQPAVDVAAFLAGRMLHWAVRAHAAALIDQAELRTLHRHAEELAATPMDGVICHLDYQPRNWIVQPDGGIAVIDFEHTRPDALVRDLARLAFRRWPHRPRLREEFLTGYGRDLSDEEERLLSRFAAVEALTSMVRGDERGDPRLFAYGKALLAAIL</sequence>
<dbReference type="Proteomes" id="UP001500320">
    <property type="component" value="Unassembled WGS sequence"/>
</dbReference>
<reference evidence="3" key="1">
    <citation type="journal article" date="2019" name="Int. J. Syst. Evol. Microbiol.">
        <title>The Global Catalogue of Microorganisms (GCM) 10K type strain sequencing project: providing services to taxonomists for standard genome sequencing and annotation.</title>
        <authorList>
            <consortium name="The Broad Institute Genomics Platform"/>
            <consortium name="The Broad Institute Genome Sequencing Center for Infectious Disease"/>
            <person name="Wu L."/>
            <person name="Ma J."/>
        </authorList>
    </citation>
    <scope>NUCLEOTIDE SEQUENCE [LARGE SCALE GENOMIC DNA]</scope>
    <source>
        <strain evidence="3">JCM 9373</strain>
    </source>
</reference>
<evidence type="ECO:0000259" key="1">
    <source>
        <dbReference type="Pfam" id="PF01636"/>
    </source>
</evidence>